<keyword evidence="4" id="KW-1185">Reference proteome</keyword>
<feature type="region of interest" description="Disordered" evidence="2">
    <location>
        <begin position="1149"/>
        <end position="1182"/>
    </location>
</feature>
<feature type="compositionally biased region" description="Polar residues" evidence="2">
    <location>
        <begin position="431"/>
        <end position="442"/>
    </location>
</feature>
<protein>
    <submittedName>
        <fullName evidence="3">Uncharacterized protein</fullName>
    </submittedName>
</protein>
<feature type="compositionally biased region" description="Low complexity" evidence="2">
    <location>
        <begin position="525"/>
        <end position="544"/>
    </location>
</feature>
<feature type="compositionally biased region" description="Low complexity" evidence="2">
    <location>
        <begin position="1091"/>
        <end position="1112"/>
    </location>
</feature>
<dbReference type="PROSITE" id="PS50176">
    <property type="entry name" value="ARM_REPEAT"/>
    <property type="match status" value="1"/>
</dbReference>
<feature type="region of interest" description="Disordered" evidence="2">
    <location>
        <begin position="362"/>
        <end position="406"/>
    </location>
</feature>
<feature type="region of interest" description="Disordered" evidence="2">
    <location>
        <begin position="431"/>
        <end position="550"/>
    </location>
</feature>
<feature type="compositionally biased region" description="Polar residues" evidence="2">
    <location>
        <begin position="1338"/>
        <end position="1347"/>
    </location>
</feature>
<name>A0AAV1IIS0_9CHLO</name>
<organism evidence="3 4">
    <name type="scientific">Coccomyxa viridis</name>
    <dbReference type="NCBI Taxonomy" id="1274662"/>
    <lineage>
        <taxon>Eukaryota</taxon>
        <taxon>Viridiplantae</taxon>
        <taxon>Chlorophyta</taxon>
        <taxon>core chlorophytes</taxon>
        <taxon>Trebouxiophyceae</taxon>
        <taxon>Trebouxiophyceae incertae sedis</taxon>
        <taxon>Coccomyxaceae</taxon>
        <taxon>Coccomyxa</taxon>
    </lineage>
</organism>
<feature type="compositionally biased region" description="Low complexity" evidence="2">
    <location>
        <begin position="933"/>
        <end position="944"/>
    </location>
</feature>
<feature type="region of interest" description="Disordered" evidence="2">
    <location>
        <begin position="933"/>
        <end position="957"/>
    </location>
</feature>
<feature type="compositionally biased region" description="Low complexity" evidence="2">
    <location>
        <begin position="393"/>
        <end position="406"/>
    </location>
</feature>
<feature type="region of interest" description="Disordered" evidence="2">
    <location>
        <begin position="1247"/>
        <end position="1349"/>
    </location>
</feature>
<feature type="compositionally biased region" description="Low complexity" evidence="2">
    <location>
        <begin position="1291"/>
        <end position="1302"/>
    </location>
</feature>
<dbReference type="SMART" id="SM00185">
    <property type="entry name" value="ARM"/>
    <property type="match status" value="3"/>
</dbReference>
<accession>A0AAV1IIS0</accession>
<feature type="region of interest" description="Disordered" evidence="2">
    <location>
        <begin position="1"/>
        <end position="87"/>
    </location>
</feature>
<evidence type="ECO:0000256" key="2">
    <source>
        <dbReference type="SAM" id="MobiDB-lite"/>
    </source>
</evidence>
<evidence type="ECO:0000256" key="1">
    <source>
        <dbReference type="PROSITE-ProRule" id="PRU00259"/>
    </source>
</evidence>
<feature type="region of interest" description="Disordered" evidence="2">
    <location>
        <begin position="594"/>
        <end position="615"/>
    </location>
</feature>
<dbReference type="SUPFAM" id="SSF48371">
    <property type="entry name" value="ARM repeat"/>
    <property type="match status" value="1"/>
</dbReference>
<feature type="compositionally biased region" description="Low complexity" evidence="2">
    <location>
        <begin position="47"/>
        <end position="69"/>
    </location>
</feature>
<proteinExistence type="predicted"/>
<feature type="region of interest" description="Disordered" evidence="2">
    <location>
        <begin position="1091"/>
        <end position="1127"/>
    </location>
</feature>
<feature type="compositionally biased region" description="Pro residues" evidence="2">
    <location>
        <begin position="1169"/>
        <end position="1178"/>
    </location>
</feature>
<evidence type="ECO:0000313" key="4">
    <source>
        <dbReference type="Proteomes" id="UP001314263"/>
    </source>
</evidence>
<dbReference type="InterPro" id="IPR000225">
    <property type="entry name" value="Armadillo"/>
</dbReference>
<dbReference type="EMBL" id="CAUYUE010000015">
    <property type="protein sequence ID" value="CAK0786577.1"/>
    <property type="molecule type" value="Genomic_DNA"/>
</dbReference>
<sequence>MGGGGPAAYAPERCSAMQSEQSATLQIAMSRTSGAFDRSSNAAGPGSCSTDSRSRSASEMADTAAAEAAQVRPRGRPQNSCSPRGACDPGSLPAAVASADAHAVTSGSAADMAALLTAHRQIAMGCAASAEMVEVQGNLRACSGVLESAAKTACAASAKAGPAGGFPWQVAVLDAMPLGPTALDYSFTARGQLPKGVQQSKLAEAFGPEGEELQGNEGTPGKAERVQIGDALVALLESHRKHRYKVASADPEQISRALGSLPDDGDGRVEVDKRARSLTRCLTRSAASSPLVQLLATHRRRREDLTGWRDEASYSSDDEIPHVQLSSALAAQSPAGVTVMAENALTLKPLLTPAEQAPLGALPPLLPTLVETGSPERPCECPGSPTEPPLPPSSRSSADGRSSISSYRSARAGSVFSRASSDAQSVEWVSAESSLPVSTPWASRSSLDSPSSRRRSTEGRSSLDGWSSHEGGLPLLGQQSEGRSSFEGRLPQPAQQAQGSAPCEGRRSLEGRPPLPGQQLRRANPAESTAPEAGSASASAPAQEEPAEEGIADGQCPGCGSLSGCCCKEMELGSHPDLESISEDVMLTSDVAALESKGASSPTAALDRTRSSMESHKNLRRMLLKTMSNDEEHPGKEASVPQKIGTSPRASFSEVLETCMRSNSCSTSGARMLPVKDLQAPFIPTATSSRSSSGGEDDRKAEQQPLGSVRAWSFDGTLYRQHLAPRSGVLNRHSMDDGDKSLKGQSLSSYSALMAEYRNRMGMDRESRSSSLSILAENPSASMHVCGALRQAFRSQLQSPTCSPPSFESPLLGSQYHALRTGASTPAGGSCNGGPAEMRASAQPLQALPAAAPAAAAGALSTVKGWPISEAEPAVSGGACAQASTQREALARLLQEVSAPEGQALAPHAAASAALASLMSKALKERAAVLSAKASSLPASSGRPPASPRPSMEGPSKLFASKADAASLTAPKMGSFTSAVAALNVVHTSNSPGVQAPLFARQSCARARASLELRRSSADAAVPARSRSEHPAISFPLLPNPPVPAQLPTAFIKGSQSQRSSMEEAQRSQSADTCKVLAAVAAQLGQKGAAAAWPAPCPAPDTADAVSRPPAGSRRRSAQLTRQLPTVEEGVAVPAGVRELSLNLGVPDVQEQLSSSTTPPPDASHEPPDVSPPDPAPEMPACGSAAAGRLAAAHQLFFQGAQPARKRMPTAASMLAADNALGPAQQAAAARGLRSIQLLPLRDSAGQEAKVKRAPRPFSPGTPPAVSEASPFAPLSLDRPAAPPPSTFLMQGLSQGVLHSSGHGLGQHGQPASAEAGHPASSPMASAFGAHHGPFGYSSPSRSTTGSHELEDTYGAHRLRSDQPWALGSSAAPASQWHTAGSVAPSSFWVEHRAAAHHTAAGSLRGHVSMDETRLQTSTWMMPPLAFTSGSTTQEVLLEDAECLFSARRDNYVARTFSHMARARLDHAVARHTAEAEALEGEKWEMRFCDDGPCTLSQSGSSQEGDISKAKRMMAEAATAQASTFMRGEGTDQRDVDGTCCLLDALNAPKASPQPQQDVLSSLAFLTTGSVANSGSVVAAGGMAALVPLLGKRCERTVIGAVRVISNVLRSPAGQDAFVEENGLTVLSSLLATSKAPTVLQSVLRCLGTFAEGCTTSLAQLGIGGQALGDLGSLSTLAESGGQRGQAAGNALLLERSRAIAAAIRLASEHASTAEGCVDGVSAAALELLLKISTMPGLRNSLRTAGLMSALAGIVTPDGVDTGKLLEPAIQLVAALSSDVAAAVEFTAGGGVLGLLAILSDTTHTSSLSMHAATVMGVLVNCRRVRGAVWAAGGASALLPTLATASPQALRGLLYLLSCLAKFGDMRAEMEAAGAVDILLELLSTCHDTKVQAATLSLLRILTRAGRTLCATQEHGSHESDPSSIVPGRASLGSRGAGGSDKRRSLDGPPTPREALSACQALAASGRSQSLCLF</sequence>
<dbReference type="InterPro" id="IPR011989">
    <property type="entry name" value="ARM-like"/>
</dbReference>
<evidence type="ECO:0000313" key="3">
    <source>
        <dbReference type="EMBL" id="CAK0786577.1"/>
    </source>
</evidence>
<dbReference type="Proteomes" id="UP001314263">
    <property type="component" value="Unassembled WGS sequence"/>
</dbReference>
<reference evidence="3 4" key="1">
    <citation type="submission" date="2023-10" db="EMBL/GenBank/DDBJ databases">
        <authorList>
            <person name="Maclean D."/>
            <person name="Macfadyen A."/>
        </authorList>
    </citation>
    <scope>NUCLEOTIDE SEQUENCE [LARGE SCALE GENOMIC DNA]</scope>
</reference>
<gene>
    <name evidence="3" type="ORF">CVIRNUC_009791</name>
</gene>
<feature type="region of interest" description="Disordered" evidence="2">
    <location>
        <begin position="684"/>
        <end position="707"/>
    </location>
</feature>
<dbReference type="Gene3D" id="1.25.10.10">
    <property type="entry name" value="Leucine-rich Repeat Variant"/>
    <property type="match status" value="2"/>
</dbReference>
<feature type="compositionally biased region" description="Polar residues" evidence="2">
    <location>
        <begin position="16"/>
        <end position="42"/>
    </location>
</feature>
<dbReference type="InterPro" id="IPR016024">
    <property type="entry name" value="ARM-type_fold"/>
</dbReference>
<feature type="repeat" description="ARM" evidence="1">
    <location>
        <begin position="1581"/>
        <end position="1623"/>
    </location>
</feature>
<feature type="region of interest" description="Disordered" evidence="2">
    <location>
        <begin position="1913"/>
        <end position="1954"/>
    </location>
</feature>
<comment type="caution">
    <text evidence="3">The sequence shown here is derived from an EMBL/GenBank/DDBJ whole genome shotgun (WGS) entry which is preliminary data.</text>
</comment>